<feature type="domain" description="DNA replication/recombination mediator RecO N-terminal" evidence="8">
    <location>
        <begin position="1"/>
        <end position="80"/>
    </location>
</feature>
<dbReference type="PANTHER" id="PTHR33991">
    <property type="entry name" value="DNA REPAIR PROTEIN RECO"/>
    <property type="match status" value="1"/>
</dbReference>
<gene>
    <name evidence="7 9" type="primary">recO</name>
    <name evidence="9" type="ORF">IXB28_02800</name>
</gene>
<dbReference type="HAMAP" id="MF_00201">
    <property type="entry name" value="RecO"/>
    <property type="match status" value="1"/>
</dbReference>
<evidence type="ECO:0000256" key="6">
    <source>
        <dbReference type="ARBA" id="ARBA00033409"/>
    </source>
</evidence>
<keyword evidence="10" id="KW-1185">Reference proteome</keyword>
<evidence type="ECO:0000313" key="10">
    <source>
        <dbReference type="Proteomes" id="UP001196661"/>
    </source>
</evidence>
<keyword evidence="5 7" id="KW-0234">DNA repair</keyword>
<dbReference type="Proteomes" id="UP001196661">
    <property type="component" value="Unassembled WGS sequence"/>
</dbReference>
<sequence length="292" mass="31885">MSRTYKATGINLKASPMGENDRLMTILTKEHGLLRAIAPGARKHKSRLGGRSGLFVVNELMLSKGKSLDKMIQAQTQQSFPGLSRDLARLTAGQYLAELVLCEASEQPQEELFELLVAHLERLETASAGTVLACLAQGTFHILALAGVAPELRYCCVSRKPIQPRLDRGDSPWQVGFSIAAGGVITLEQLERLENNAGPADYDAGRRKRIYGSLTTTIGAAELALLQQLAQPELVFTQDRSLTSIGGVDAAPHGLWRRVERLLRNYAQFHFDRPIRSAALIDSCFASPAYAS</sequence>
<evidence type="ECO:0000256" key="5">
    <source>
        <dbReference type="ARBA" id="ARBA00023204"/>
    </source>
</evidence>
<dbReference type="SUPFAM" id="SSF57863">
    <property type="entry name" value="ArfGap/RecO-like zinc finger"/>
    <property type="match status" value="1"/>
</dbReference>
<dbReference type="NCBIfam" id="TIGR00613">
    <property type="entry name" value="reco"/>
    <property type="match status" value="1"/>
</dbReference>
<dbReference type="Gene3D" id="1.20.1440.120">
    <property type="entry name" value="Recombination protein O, C-terminal domain"/>
    <property type="match status" value="1"/>
</dbReference>
<reference evidence="9 10" key="1">
    <citation type="journal article" date="2021" name="Mar. Drugs">
        <title>Genome Reduction and Secondary Metabolism of the Marine Sponge-Associated Cyanobacterium Leptothoe.</title>
        <authorList>
            <person name="Konstantinou D."/>
            <person name="Popin R.V."/>
            <person name="Fewer D.P."/>
            <person name="Sivonen K."/>
            <person name="Gkelis S."/>
        </authorList>
    </citation>
    <scope>NUCLEOTIDE SEQUENCE [LARGE SCALE GENOMIC DNA]</scope>
    <source>
        <strain evidence="9 10">TAU-MAC 1615</strain>
    </source>
</reference>
<keyword evidence="4 7" id="KW-0233">DNA recombination</keyword>
<protein>
    <recommendedName>
        <fullName evidence="2 7">DNA repair protein RecO</fullName>
    </recommendedName>
    <alternativeName>
        <fullName evidence="6 7">Recombination protein O</fullName>
    </alternativeName>
</protein>
<dbReference type="SUPFAM" id="SSF50249">
    <property type="entry name" value="Nucleic acid-binding proteins"/>
    <property type="match status" value="1"/>
</dbReference>
<organism evidence="9 10">
    <name type="scientific">Leptothoe kymatousa TAU-MAC 1615</name>
    <dbReference type="NCBI Taxonomy" id="2364775"/>
    <lineage>
        <taxon>Bacteria</taxon>
        <taxon>Bacillati</taxon>
        <taxon>Cyanobacteriota</taxon>
        <taxon>Cyanophyceae</taxon>
        <taxon>Nodosilineales</taxon>
        <taxon>Cymatolegaceae</taxon>
        <taxon>Leptothoe</taxon>
        <taxon>Leptothoe kymatousa</taxon>
    </lineage>
</organism>
<comment type="similarity">
    <text evidence="1 7">Belongs to the RecO family.</text>
</comment>
<evidence type="ECO:0000256" key="3">
    <source>
        <dbReference type="ARBA" id="ARBA00022763"/>
    </source>
</evidence>
<name>A0ABS5XZZ7_9CYAN</name>
<dbReference type="InterPro" id="IPR003717">
    <property type="entry name" value="RecO"/>
</dbReference>
<dbReference type="Gene3D" id="2.40.50.140">
    <property type="entry name" value="Nucleic acid-binding proteins"/>
    <property type="match status" value="1"/>
</dbReference>
<evidence type="ECO:0000256" key="1">
    <source>
        <dbReference type="ARBA" id="ARBA00007452"/>
    </source>
</evidence>
<evidence type="ECO:0000256" key="7">
    <source>
        <dbReference type="HAMAP-Rule" id="MF_00201"/>
    </source>
</evidence>
<dbReference type="PANTHER" id="PTHR33991:SF1">
    <property type="entry name" value="DNA REPAIR PROTEIN RECO"/>
    <property type="match status" value="1"/>
</dbReference>
<evidence type="ECO:0000256" key="2">
    <source>
        <dbReference type="ARBA" id="ARBA00021310"/>
    </source>
</evidence>
<dbReference type="InterPro" id="IPR037278">
    <property type="entry name" value="ARFGAP/RecO"/>
</dbReference>
<dbReference type="RefSeq" id="WP_215617031.1">
    <property type="nucleotide sequence ID" value="NZ_JADOER010000004.1"/>
</dbReference>
<evidence type="ECO:0000256" key="4">
    <source>
        <dbReference type="ARBA" id="ARBA00023172"/>
    </source>
</evidence>
<dbReference type="InterPro" id="IPR012340">
    <property type="entry name" value="NA-bd_OB-fold"/>
</dbReference>
<dbReference type="Pfam" id="PF02565">
    <property type="entry name" value="RecO_C"/>
    <property type="match status" value="1"/>
</dbReference>
<evidence type="ECO:0000313" key="9">
    <source>
        <dbReference type="EMBL" id="MBT9311123.1"/>
    </source>
</evidence>
<dbReference type="Pfam" id="PF11967">
    <property type="entry name" value="RecO_N"/>
    <property type="match status" value="1"/>
</dbReference>
<dbReference type="InterPro" id="IPR022572">
    <property type="entry name" value="DNA_rep/recomb_RecO_N"/>
</dbReference>
<comment type="function">
    <text evidence="7">Involved in DNA repair and RecF pathway recombination.</text>
</comment>
<proteinExistence type="inferred from homology"/>
<dbReference type="InterPro" id="IPR042242">
    <property type="entry name" value="RecO_C"/>
</dbReference>
<keyword evidence="3 7" id="KW-0227">DNA damage</keyword>
<comment type="caution">
    <text evidence="9">The sequence shown here is derived from an EMBL/GenBank/DDBJ whole genome shotgun (WGS) entry which is preliminary data.</text>
</comment>
<dbReference type="EMBL" id="JADOER010000004">
    <property type="protein sequence ID" value="MBT9311123.1"/>
    <property type="molecule type" value="Genomic_DNA"/>
</dbReference>
<accession>A0ABS5XZZ7</accession>
<evidence type="ECO:0000259" key="8">
    <source>
        <dbReference type="Pfam" id="PF11967"/>
    </source>
</evidence>